<accession>A0A511QIW0</accession>
<comment type="caution">
    <text evidence="3">The sequence shown here is derived from an EMBL/GenBank/DDBJ whole genome shotgun (WGS) entry which is preliminary data.</text>
</comment>
<keyword evidence="1" id="KW-1133">Transmembrane helix</keyword>
<dbReference type="Gene3D" id="3.10.450.350">
    <property type="match status" value="1"/>
</dbReference>
<keyword evidence="1" id="KW-0812">Transmembrane</keyword>
<evidence type="ECO:0000313" key="3">
    <source>
        <dbReference type="EMBL" id="GEM77026.1"/>
    </source>
</evidence>
<feature type="transmembrane region" description="Helical" evidence="1">
    <location>
        <begin position="58"/>
        <end position="77"/>
    </location>
</feature>
<organism evidence="3 4">
    <name type="scientific">Vibrio sagamiensis NBRC 104589</name>
    <dbReference type="NCBI Taxonomy" id="1219064"/>
    <lineage>
        <taxon>Bacteria</taxon>
        <taxon>Pseudomonadati</taxon>
        <taxon>Pseudomonadota</taxon>
        <taxon>Gammaproteobacteria</taxon>
        <taxon>Vibrionales</taxon>
        <taxon>Vibrionaceae</taxon>
        <taxon>Vibrio</taxon>
    </lineage>
</organism>
<dbReference type="GO" id="GO:0042834">
    <property type="term" value="F:peptidoglycan binding"/>
    <property type="evidence" value="ECO:0007669"/>
    <property type="project" value="InterPro"/>
</dbReference>
<keyword evidence="4" id="KW-1185">Reference proteome</keyword>
<dbReference type="InterPro" id="IPR007340">
    <property type="entry name" value="LysM_Opacity-associatedA"/>
</dbReference>
<protein>
    <submittedName>
        <fullName evidence="3">Peptidoglycan-binding protein LysM</fullName>
    </submittedName>
</protein>
<sequence length="199" mass="22880">MRMNRRRKKKQQVDYVELVKQKFTAIDWKALGSKAFWHRRCQPIVSFWQRLPKLHQRLLMVLIPFVLVLLVLPQPALTDDKALPPVETQRVAIELNAESLSEQRSLKESESKSALWKTYTVKTGDTLAQVFRSIQLPMSDLNALVKVEGSDKPLSRIKQGQLIRFKLTKTGTLDMLQLENSGESVIFFRLSDGGFARSK</sequence>
<dbReference type="EMBL" id="BJXJ01000038">
    <property type="protein sequence ID" value="GEM77026.1"/>
    <property type="molecule type" value="Genomic_DNA"/>
</dbReference>
<reference evidence="3 4" key="1">
    <citation type="submission" date="2019-07" db="EMBL/GenBank/DDBJ databases">
        <title>Whole genome shotgun sequence of Vibrio sagamiensis NBRC 104589.</title>
        <authorList>
            <person name="Hosoyama A."/>
            <person name="Uohara A."/>
            <person name="Ohji S."/>
            <person name="Ichikawa N."/>
        </authorList>
    </citation>
    <scope>NUCLEOTIDE SEQUENCE [LARGE SCALE GENOMIC DNA]</scope>
    <source>
        <strain evidence="3 4">NBRC 104589</strain>
    </source>
</reference>
<dbReference type="Proteomes" id="UP000321922">
    <property type="component" value="Unassembled WGS sequence"/>
</dbReference>
<name>A0A511QIW0_9VIBR</name>
<feature type="domain" description="LysM" evidence="2">
    <location>
        <begin position="117"/>
        <end position="165"/>
    </location>
</feature>
<evidence type="ECO:0000313" key="4">
    <source>
        <dbReference type="Proteomes" id="UP000321922"/>
    </source>
</evidence>
<evidence type="ECO:0000256" key="1">
    <source>
        <dbReference type="SAM" id="Phobius"/>
    </source>
</evidence>
<dbReference type="PROSITE" id="PS51782">
    <property type="entry name" value="LYSM"/>
    <property type="match status" value="1"/>
</dbReference>
<dbReference type="Pfam" id="PF08525">
    <property type="entry name" value="OapA_N"/>
    <property type="match status" value="1"/>
</dbReference>
<keyword evidence="1" id="KW-0472">Membrane</keyword>
<dbReference type="Pfam" id="PF04225">
    <property type="entry name" value="LysM_OapA"/>
    <property type="match status" value="1"/>
</dbReference>
<dbReference type="InterPro" id="IPR018392">
    <property type="entry name" value="LysM"/>
</dbReference>
<dbReference type="InterPro" id="IPR013731">
    <property type="entry name" value="OapA_N"/>
</dbReference>
<evidence type="ECO:0000259" key="2">
    <source>
        <dbReference type="PROSITE" id="PS51782"/>
    </source>
</evidence>
<gene>
    <name evidence="3" type="ORF">VSA01S_31380</name>
</gene>
<dbReference type="AlphaFoldDB" id="A0A511QIW0"/>
<proteinExistence type="predicted"/>